<sequence length="431" mass="46239">MRAVLQNSYPPSLWYDTAGEAPVFGQLTDYDRHYDVAIIGGGYTGLSTALHLAEKGLTCVVLESHGIGWGASGRNGGQVIAGLKYDPDDLIARFGTDLGNAMIRCVGEAADTVFELIARHGITCNAVNNGWIQAAHCEKSLAKLRIKAAQWAARGTASEILETKCVADLTGALGYVGGWLDPRGGKIQPLMYAFGLAKAAASLGADIFVNSAVKTMMRSTGQWRLGTGLGNLMAKQVVFATNGYTDGLWPHLQESVVPAYSIQISTEPLAPEIRKTILPDGQALSETRRILRYSQIDAHGRLVMGTRGPAQDNATYKDAASLVKAMHQLFPQVGKARLDHVWVGRVGMTADHFPHLHQLADGVHAALGYNGRGVAMATVVGRMLAQRVQGASALEIGFPVTPLKPIALHRFSGLGVLAYGRWYGLLDWLKV</sequence>
<dbReference type="OrthoDB" id="9806601at2"/>
<dbReference type="Proteomes" id="UP000188937">
    <property type="component" value="Chromosome"/>
</dbReference>
<dbReference type="Pfam" id="PF01266">
    <property type="entry name" value="DAO"/>
    <property type="match status" value="1"/>
</dbReference>
<reference evidence="3 4" key="1">
    <citation type="submission" date="2016-03" db="EMBL/GenBank/DDBJ databases">
        <title>Acetic acid bacteria sequencing.</title>
        <authorList>
            <person name="Brandt J."/>
            <person name="Jakob F."/>
            <person name="Vogel R.F."/>
        </authorList>
    </citation>
    <scope>NUCLEOTIDE SEQUENCE [LARGE SCALE GENOMIC DNA]</scope>
    <source>
        <strain evidence="3 4">TMW2.1153</strain>
    </source>
</reference>
<evidence type="ECO:0000313" key="3">
    <source>
        <dbReference type="EMBL" id="AQS84117.1"/>
    </source>
</evidence>
<feature type="domain" description="FAD dependent oxidoreductase" evidence="2">
    <location>
        <begin position="35"/>
        <end position="387"/>
    </location>
</feature>
<dbReference type="InterPro" id="IPR006076">
    <property type="entry name" value="FAD-dep_OxRdtase"/>
</dbReference>
<dbReference type="GO" id="GO:0005737">
    <property type="term" value="C:cytoplasm"/>
    <property type="evidence" value="ECO:0007669"/>
    <property type="project" value="TreeGrafter"/>
</dbReference>
<dbReference type="KEGG" id="aace:A0U92_04305"/>
<protein>
    <recommendedName>
        <fullName evidence="2">FAD dependent oxidoreductase domain-containing protein</fullName>
    </recommendedName>
</protein>
<keyword evidence="1" id="KW-0560">Oxidoreductase</keyword>
<dbReference type="STRING" id="435.A0U92_04305"/>
<dbReference type="Gene3D" id="3.50.50.60">
    <property type="entry name" value="FAD/NAD(P)-binding domain"/>
    <property type="match status" value="1"/>
</dbReference>
<dbReference type="EMBL" id="CP014692">
    <property type="protein sequence ID" value="AQS84117.1"/>
    <property type="molecule type" value="Genomic_DNA"/>
</dbReference>
<evidence type="ECO:0000313" key="4">
    <source>
        <dbReference type="Proteomes" id="UP000188937"/>
    </source>
</evidence>
<dbReference type="SUPFAM" id="SSF51905">
    <property type="entry name" value="FAD/NAD(P)-binding domain"/>
    <property type="match status" value="1"/>
</dbReference>
<keyword evidence="4" id="KW-1185">Reference proteome</keyword>
<proteinExistence type="predicted"/>
<dbReference type="Gene3D" id="3.30.9.10">
    <property type="entry name" value="D-Amino Acid Oxidase, subunit A, domain 2"/>
    <property type="match status" value="1"/>
</dbReference>
<dbReference type="AlphaFoldDB" id="A0A1U9KEF7"/>
<dbReference type="InterPro" id="IPR036188">
    <property type="entry name" value="FAD/NAD-bd_sf"/>
</dbReference>
<dbReference type="RefSeq" id="WP_077812156.1">
    <property type="nucleotide sequence ID" value="NZ_CP014692.1"/>
</dbReference>
<accession>A0A1U9KEF7</accession>
<evidence type="ECO:0000259" key="2">
    <source>
        <dbReference type="Pfam" id="PF01266"/>
    </source>
</evidence>
<dbReference type="PANTHER" id="PTHR13847">
    <property type="entry name" value="SARCOSINE DEHYDROGENASE-RELATED"/>
    <property type="match status" value="1"/>
</dbReference>
<dbReference type="PANTHER" id="PTHR13847:SF281">
    <property type="entry name" value="FAD DEPENDENT OXIDOREDUCTASE DOMAIN-CONTAINING PROTEIN"/>
    <property type="match status" value="1"/>
</dbReference>
<evidence type="ECO:0000256" key="1">
    <source>
        <dbReference type="ARBA" id="ARBA00023002"/>
    </source>
</evidence>
<name>A0A1U9KEF7_ACEAC</name>
<organism evidence="3 4">
    <name type="scientific">Acetobacter aceti</name>
    <dbReference type="NCBI Taxonomy" id="435"/>
    <lineage>
        <taxon>Bacteria</taxon>
        <taxon>Pseudomonadati</taxon>
        <taxon>Pseudomonadota</taxon>
        <taxon>Alphaproteobacteria</taxon>
        <taxon>Acetobacterales</taxon>
        <taxon>Acetobacteraceae</taxon>
        <taxon>Acetobacter</taxon>
        <taxon>Acetobacter subgen. Acetobacter</taxon>
    </lineage>
</organism>
<dbReference type="GO" id="GO:0016491">
    <property type="term" value="F:oxidoreductase activity"/>
    <property type="evidence" value="ECO:0007669"/>
    <property type="project" value="UniProtKB-KW"/>
</dbReference>
<gene>
    <name evidence="3" type="ORF">A0U92_04305</name>
</gene>